<dbReference type="Proteomes" id="UP000887565">
    <property type="component" value="Unplaced"/>
</dbReference>
<reference evidence="2" key="1">
    <citation type="submission" date="2022-11" db="UniProtKB">
        <authorList>
            <consortium name="WormBaseParasite"/>
        </authorList>
    </citation>
    <scope>IDENTIFICATION</scope>
</reference>
<accession>A0A915HVE0</accession>
<dbReference type="AlphaFoldDB" id="A0A915HVE0"/>
<proteinExistence type="predicted"/>
<organism evidence="1 2">
    <name type="scientific">Romanomermis culicivorax</name>
    <name type="common">Nematode worm</name>
    <dbReference type="NCBI Taxonomy" id="13658"/>
    <lineage>
        <taxon>Eukaryota</taxon>
        <taxon>Metazoa</taxon>
        <taxon>Ecdysozoa</taxon>
        <taxon>Nematoda</taxon>
        <taxon>Enoplea</taxon>
        <taxon>Dorylaimia</taxon>
        <taxon>Mermithida</taxon>
        <taxon>Mermithoidea</taxon>
        <taxon>Mermithidae</taxon>
        <taxon>Romanomermis</taxon>
    </lineage>
</organism>
<keyword evidence="1" id="KW-1185">Reference proteome</keyword>
<protein>
    <submittedName>
        <fullName evidence="2">Ovule protein</fullName>
    </submittedName>
</protein>
<evidence type="ECO:0000313" key="2">
    <source>
        <dbReference type="WBParaSite" id="nRc.2.0.1.t05755-RA"/>
    </source>
</evidence>
<evidence type="ECO:0000313" key="1">
    <source>
        <dbReference type="Proteomes" id="UP000887565"/>
    </source>
</evidence>
<name>A0A915HVE0_ROMCU</name>
<dbReference type="WBParaSite" id="nRc.2.0.1.t05755-RA">
    <property type="protein sequence ID" value="nRc.2.0.1.t05755-RA"/>
    <property type="gene ID" value="nRc.2.0.1.g05755"/>
</dbReference>
<sequence>MGISLQWWQINKKRTQLCQDLRGLSALATTSTKITTPSQSRKAAVTSSEKFTWPITHEKLKSKIRIFGTKELNFK</sequence>